<organism evidence="2 3">
    <name type="scientific">Rasamsonia emersonii (strain ATCC 16479 / CBS 393.64 / IMI 116815)</name>
    <dbReference type="NCBI Taxonomy" id="1408163"/>
    <lineage>
        <taxon>Eukaryota</taxon>
        <taxon>Fungi</taxon>
        <taxon>Dikarya</taxon>
        <taxon>Ascomycota</taxon>
        <taxon>Pezizomycotina</taxon>
        <taxon>Eurotiomycetes</taxon>
        <taxon>Eurotiomycetidae</taxon>
        <taxon>Eurotiales</taxon>
        <taxon>Trichocomaceae</taxon>
        <taxon>Rasamsonia</taxon>
    </lineage>
</organism>
<sequence>MSSGPSQDVDHQCIGGRRVLNCQMCAGHPPRMNICRHCKGAGFRTLPCNYCYPATTTARDPYASSSSSSSMNNTPGSSVRLRAMSKGSYKKE</sequence>
<gene>
    <name evidence="2" type="ORF">T310_1460</name>
</gene>
<reference evidence="2 3" key="1">
    <citation type="submission" date="2015-04" db="EMBL/GenBank/DDBJ databases">
        <authorList>
            <person name="Heijne W.H."/>
            <person name="Fedorova N.D."/>
            <person name="Nierman W.C."/>
            <person name="Vollebregt A.W."/>
            <person name="Zhao Z."/>
            <person name="Wu L."/>
            <person name="Kumar M."/>
            <person name="Stam H."/>
            <person name="van den Berg M.A."/>
            <person name="Pel H.J."/>
        </authorList>
    </citation>
    <scope>NUCLEOTIDE SEQUENCE [LARGE SCALE GENOMIC DNA]</scope>
    <source>
        <strain evidence="2 3">CBS 393.64</strain>
    </source>
</reference>
<evidence type="ECO:0000313" key="2">
    <source>
        <dbReference type="EMBL" id="KKA24559.1"/>
    </source>
</evidence>
<dbReference type="Proteomes" id="UP000053958">
    <property type="component" value="Unassembled WGS sequence"/>
</dbReference>
<feature type="region of interest" description="Disordered" evidence="1">
    <location>
        <begin position="60"/>
        <end position="92"/>
    </location>
</feature>
<dbReference type="AlphaFoldDB" id="A0A0F4Z217"/>
<evidence type="ECO:0000313" key="3">
    <source>
        <dbReference type="Proteomes" id="UP000053958"/>
    </source>
</evidence>
<dbReference type="RefSeq" id="XP_013331171.1">
    <property type="nucleotide sequence ID" value="XM_013475717.1"/>
</dbReference>
<name>A0A0F4Z217_RASE3</name>
<proteinExistence type="predicted"/>
<comment type="caution">
    <text evidence="2">The sequence shown here is derived from an EMBL/GenBank/DDBJ whole genome shotgun (WGS) entry which is preliminary data.</text>
</comment>
<accession>A0A0F4Z217</accession>
<dbReference type="GeneID" id="25313811"/>
<dbReference type="EMBL" id="LASV01000060">
    <property type="protein sequence ID" value="KKA24559.1"/>
    <property type="molecule type" value="Genomic_DNA"/>
</dbReference>
<protein>
    <submittedName>
        <fullName evidence="2">Uncharacterized protein</fullName>
    </submittedName>
</protein>
<evidence type="ECO:0000256" key="1">
    <source>
        <dbReference type="SAM" id="MobiDB-lite"/>
    </source>
</evidence>
<keyword evidence="3" id="KW-1185">Reference proteome</keyword>